<keyword evidence="2" id="KW-1185">Reference proteome</keyword>
<gene>
    <name evidence="1" type="ORF">SCLTRI_LOCUS265</name>
</gene>
<dbReference type="Proteomes" id="UP000624404">
    <property type="component" value="Unassembled WGS sequence"/>
</dbReference>
<evidence type="ECO:0000313" key="1">
    <source>
        <dbReference type="EMBL" id="CAD6439537.1"/>
    </source>
</evidence>
<reference evidence="1" key="1">
    <citation type="submission" date="2020-10" db="EMBL/GenBank/DDBJ databases">
        <authorList>
            <person name="Kusch S."/>
        </authorList>
    </citation>
    <scope>NUCLEOTIDE SEQUENCE</scope>
    <source>
        <strain evidence="1">SwB9</strain>
    </source>
</reference>
<comment type="caution">
    <text evidence="1">The sequence shown here is derived from an EMBL/GenBank/DDBJ whole genome shotgun (WGS) entry which is preliminary data.</text>
</comment>
<dbReference type="EMBL" id="CAJHIA010000002">
    <property type="protein sequence ID" value="CAD6439537.1"/>
    <property type="molecule type" value="Genomic_DNA"/>
</dbReference>
<evidence type="ECO:0000313" key="2">
    <source>
        <dbReference type="Proteomes" id="UP000624404"/>
    </source>
</evidence>
<dbReference type="AlphaFoldDB" id="A0A8H2VL36"/>
<organism evidence="1 2">
    <name type="scientific">Sclerotinia trifoliorum</name>
    <dbReference type="NCBI Taxonomy" id="28548"/>
    <lineage>
        <taxon>Eukaryota</taxon>
        <taxon>Fungi</taxon>
        <taxon>Dikarya</taxon>
        <taxon>Ascomycota</taxon>
        <taxon>Pezizomycotina</taxon>
        <taxon>Leotiomycetes</taxon>
        <taxon>Helotiales</taxon>
        <taxon>Sclerotiniaceae</taxon>
        <taxon>Sclerotinia</taxon>
    </lineage>
</organism>
<dbReference type="OrthoDB" id="3016366at2759"/>
<proteinExistence type="predicted"/>
<name>A0A8H2VL36_9HELO</name>
<protein>
    <submittedName>
        <fullName evidence="1">4f804d27-16d2-4608-b393-f7878d1ff44e</fullName>
    </submittedName>
</protein>
<accession>A0A8H2VL36</accession>
<sequence>MYYHATNKFEGWIPEFKPKANISQPLTLVILYKSALYPPKLL</sequence>